<reference evidence="2" key="1">
    <citation type="journal article" date="2020" name="Nature">
        <title>Giant virus diversity and host interactions through global metagenomics.</title>
        <authorList>
            <person name="Schulz F."/>
            <person name="Roux S."/>
            <person name="Paez-Espino D."/>
            <person name="Jungbluth S."/>
            <person name="Walsh D.A."/>
            <person name="Denef V.J."/>
            <person name="McMahon K.D."/>
            <person name="Konstantinidis K.T."/>
            <person name="Eloe-Fadrosh E.A."/>
            <person name="Kyrpides N.C."/>
            <person name="Woyke T."/>
        </authorList>
    </citation>
    <scope>NUCLEOTIDE SEQUENCE</scope>
    <source>
        <strain evidence="2">GVMAG-S-3300013006-138</strain>
    </source>
</reference>
<feature type="region of interest" description="Disordered" evidence="1">
    <location>
        <begin position="17"/>
        <end position="50"/>
    </location>
</feature>
<sequence>MTEAPVEVRQVKITGGAADDYHKLKRGGSRRKPKVQQGGDDVPGPAITGPANFKAARNMMNGVKIMKGGQGPAGPSTLPGSNPQDPTVLKVPAVIENIKAGIVSPVNPMPSAPAVSLQTASSAPPPSPPLANGQTGGTKGKLTLVPAKKKTRGRVILAPPATTARKFSKIRETRKIRVQLSGLKKRLTKAKAIHKDSREKTIGEIRKLLEEAKLVKPPKDGKAVPDSVLRDIYKDYLLLRNRAL</sequence>
<feature type="compositionally biased region" description="Basic residues" evidence="1">
    <location>
        <begin position="23"/>
        <end position="34"/>
    </location>
</feature>
<evidence type="ECO:0000313" key="2">
    <source>
        <dbReference type="EMBL" id="QHU18147.1"/>
    </source>
</evidence>
<dbReference type="EMBL" id="MN740925">
    <property type="protein sequence ID" value="QHU18147.1"/>
    <property type="molecule type" value="Genomic_DNA"/>
</dbReference>
<organism evidence="2">
    <name type="scientific">viral metagenome</name>
    <dbReference type="NCBI Taxonomy" id="1070528"/>
    <lineage>
        <taxon>unclassified sequences</taxon>
        <taxon>metagenomes</taxon>
        <taxon>organismal metagenomes</taxon>
    </lineage>
</organism>
<accession>A0A6C0KN14</accession>
<evidence type="ECO:0000256" key="1">
    <source>
        <dbReference type="SAM" id="MobiDB-lite"/>
    </source>
</evidence>
<name>A0A6C0KN14_9ZZZZ</name>
<protein>
    <submittedName>
        <fullName evidence="2">Uncharacterized protein</fullName>
    </submittedName>
</protein>
<dbReference type="AlphaFoldDB" id="A0A6C0KN14"/>
<feature type="region of interest" description="Disordered" evidence="1">
    <location>
        <begin position="112"/>
        <end position="140"/>
    </location>
</feature>
<proteinExistence type="predicted"/>